<dbReference type="Proteomes" id="UP000593571">
    <property type="component" value="Unassembled WGS sequence"/>
</dbReference>
<keyword evidence="2" id="KW-1185">Reference proteome</keyword>
<evidence type="ECO:0000313" key="2">
    <source>
        <dbReference type="Proteomes" id="UP000593571"/>
    </source>
</evidence>
<reference evidence="1 2" key="1">
    <citation type="journal article" date="2020" name="Nature">
        <title>Six reference-quality genomes reveal evolution of bat adaptations.</title>
        <authorList>
            <person name="Jebb D."/>
            <person name="Huang Z."/>
            <person name="Pippel M."/>
            <person name="Hughes G.M."/>
            <person name="Lavrichenko K."/>
            <person name="Devanna P."/>
            <person name="Winkler S."/>
            <person name="Jermiin L.S."/>
            <person name="Skirmuntt E.C."/>
            <person name="Katzourakis A."/>
            <person name="Burkitt-Gray L."/>
            <person name="Ray D.A."/>
            <person name="Sullivan K.A.M."/>
            <person name="Roscito J.G."/>
            <person name="Kirilenko B.M."/>
            <person name="Davalos L.M."/>
            <person name="Corthals A.P."/>
            <person name="Power M.L."/>
            <person name="Jones G."/>
            <person name="Ransome R.D."/>
            <person name="Dechmann D.K.N."/>
            <person name="Locatelli A.G."/>
            <person name="Puechmaille S.J."/>
            <person name="Fedrigo O."/>
            <person name="Jarvis E.D."/>
            <person name="Hiller M."/>
            <person name="Vernes S.C."/>
            <person name="Myers E.W."/>
            <person name="Teeling E.C."/>
        </authorList>
    </citation>
    <scope>NUCLEOTIDE SEQUENCE [LARGE SCALE GENOMIC DNA]</scope>
    <source>
        <strain evidence="1">MRouAeg1</strain>
        <tissue evidence="1">Muscle</tissue>
    </source>
</reference>
<dbReference type="AlphaFoldDB" id="A0A7J8CHX7"/>
<gene>
    <name evidence="1" type="ORF">HJG63_008993</name>
</gene>
<dbReference type="EMBL" id="JACASE010000014">
    <property type="protein sequence ID" value="KAF6410437.1"/>
    <property type="molecule type" value="Genomic_DNA"/>
</dbReference>
<evidence type="ECO:0000313" key="1">
    <source>
        <dbReference type="EMBL" id="KAF6410437.1"/>
    </source>
</evidence>
<sequence>MAKLVHMDFKGSQRTSLLGSMGCSIGGTQWPLTQNHLDLFPAPWHHQQGPPALVHRTTESLTRAFLVRPSGRMWLSCPPGCHSCSSTRSTERYRQFVVSPLGEKPKVRVGAGEAQCQERPGARRQGL</sequence>
<comment type="caution">
    <text evidence="1">The sequence shown here is derived from an EMBL/GenBank/DDBJ whole genome shotgun (WGS) entry which is preliminary data.</text>
</comment>
<protein>
    <submittedName>
        <fullName evidence="1">Uncharacterized protein</fullName>
    </submittedName>
</protein>
<organism evidence="1 2">
    <name type="scientific">Rousettus aegyptiacus</name>
    <name type="common">Egyptian fruit bat</name>
    <name type="synonym">Pteropus aegyptiacus</name>
    <dbReference type="NCBI Taxonomy" id="9407"/>
    <lineage>
        <taxon>Eukaryota</taxon>
        <taxon>Metazoa</taxon>
        <taxon>Chordata</taxon>
        <taxon>Craniata</taxon>
        <taxon>Vertebrata</taxon>
        <taxon>Euteleostomi</taxon>
        <taxon>Mammalia</taxon>
        <taxon>Eutheria</taxon>
        <taxon>Laurasiatheria</taxon>
        <taxon>Chiroptera</taxon>
        <taxon>Yinpterochiroptera</taxon>
        <taxon>Pteropodoidea</taxon>
        <taxon>Pteropodidae</taxon>
        <taxon>Rousettinae</taxon>
        <taxon>Rousettus</taxon>
    </lineage>
</organism>
<proteinExistence type="predicted"/>
<name>A0A7J8CHX7_ROUAE</name>
<accession>A0A7J8CHX7</accession>